<dbReference type="InterPro" id="IPR036034">
    <property type="entry name" value="PDZ_sf"/>
</dbReference>
<dbReference type="EMBL" id="JAJTWT010000002">
    <property type="protein sequence ID" value="MCE4536934.1"/>
    <property type="molecule type" value="Genomic_DNA"/>
</dbReference>
<comment type="caution">
    <text evidence="2">The sequence shown here is derived from an EMBL/GenBank/DDBJ whole genome shotgun (WGS) entry which is preliminary data.</text>
</comment>
<evidence type="ECO:0008006" key="4">
    <source>
        <dbReference type="Google" id="ProtNLM"/>
    </source>
</evidence>
<organism evidence="2 3">
    <name type="scientific">Pelomonas caseinilytica</name>
    <dbReference type="NCBI Taxonomy" id="2906763"/>
    <lineage>
        <taxon>Bacteria</taxon>
        <taxon>Pseudomonadati</taxon>
        <taxon>Pseudomonadota</taxon>
        <taxon>Betaproteobacteria</taxon>
        <taxon>Burkholderiales</taxon>
        <taxon>Sphaerotilaceae</taxon>
        <taxon>Roseateles</taxon>
    </lineage>
</organism>
<dbReference type="SUPFAM" id="SSF51126">
    <property type="entry name" value="Pectin lyase-like"/>
    <property type="match status" value="1"/>
</dbReference>
<evidence type="ECO:0000256" key="1">
    <source>
        <dbReference type="SAM" id="SignalP"/>
    </source>
</evidence>
<dbReference type="InterPro" id="IPR006626">
    <property type="entry name" value="PbH1"/>
</dbReference>
<keyword evidence="1" id="KW-0732">Signal</keyword>
<evidence type="ECO:0000313" key="3">
    <source>
        <dbReference type="Proteomes" id="UP001201463"/>
    </source>
</evidence>
<feature type="chain" id="PRO_5045052460" description="Right handed beta helix region" evidence="1">
    <location>
        <begin position="23"/>
        <end position="766"/>
    </location>
</feature>
<gene>
    <name evidence="2" type="ORF">LXT12_06690</name>
</gene>
<keyword evidence="3" id="KW-1185">Reference proteome</keyword>
<name>A0ABS8X8B1_9BURK</name>
<dbReference type="SUPFAM" id="SSF50156">
    <property type="entry name" value="PDZ domain-like"/>
    <property type="match status" value="1"/>
</dbReference>
<reference evidence="2 3" key="1">
    <citation type="submission" date="2021-12" db="EMBL/GenBank/DDBJ databases">
        <title>Genome seq of p7.</title>
        <authorList>
            <person name="Seo T."/>
        </authorList>
    </citation>
    <scope>NUCLEOTIDE SEQUENCE [LARGE SCALE GENOMIC DNA]</scope>
    <source>
        <strain evidence="2 3">P7</strain>
    </source>
</reference>
<dbReference type="InterPro" id="IPR011050">
    <property type="entry name" value="Pectin_lyase_fold/virulence"/>
</dbReference>
<dbReference type="Proteomes" id="UP001201463">
    <property type="component" value="Unassembled WGS sequence"/>
</dbReference>
<dbReference type="SMART" id="SM00710">
    <property type="entry name" value="PbH1"/>
    <property type="match status" value="3"/>
</dbReference>
<feature type="signal peptide" evidence="1">
    <location>
        <begin position="1"/>
        <end position="22"/>
    </location>
</feature>
<dbReference type="RefSeq" id="WP_233390645.1">
    <property type="nucleotide sequence ID" value="NZ_JAJTWT010000002.1"/>
</dbReference>
<dbReference type="PANTHER" id="PTHR36453:SF1">
    <property type="entry name" value="RIGHT HANDED BETA HELIX DOMAIN-CONTAINING PROTEIN"/>
    <property type="match status" value="1"/>
</dbReference>
<dbReference type="PANTHER" id="PTHR36453">
    <property type="entry name" value="SECRETED PROTEIN-RELATED"/>
    <property type="match status" value="1"/>
</dbReference>
<dbReference type="Gene3D" id="2.160.20.10">
    <property type="entry name" value="Single-stranded right-handed beta-helix, Pectin lyase-like"/>
    <property type="match status" value="2"/>
</dbReference>
<accession>A0ABS8X8B1</accession>
<dbReference type="InterPro" id="IPR012334">
    <property type="entry name" value="Pectin_lyas_fold"/>
</dbReference>
<dbReference type="Gene3D" id="2.30.42.10">
    <property type="match status" value="1"/>
</dbReference>
<sequence>MRAAASALLTLAAALAVPAWGAAPVLRVADVAALREALATVAAGGQTRRIELAAGRYALDAPLQLDERHSGRAGAPLEIAAAPGARVVLSGAVPLPPLAWQAWRDGIWRAQLTGRGFQRLWLGEHELTRARYPNLDPRQPMGGTAADATAPERIARWQDPTGGVLHAMHGLDWGGVQVPILGKKPDGSLDFGPQVGNNRVHEPDARRRWVDNILEELDAPDEWYLDTRGGWLYVKPASGRTPARGFRASATEALVRIEGRGGHEAHDIRLQGLVFEDTEPTFLKATEPLLRSDWKFHRVGAVTIENARGVSVEDGDFRALGGHAVVVNGRAEAVRIAGNHIHDIGGSAIAFVGRPGAVRSPLYEYGERLELAAIDPLPGPRSDDYPKDSEAVDNLVHDIGHVDKQAAGIEIAMAARITVDHNTLHHLPRAAINVGDGTWGGHVISHNDAFDTVLETGDHGSFNSWGRDRWWHPDRAEMDRRVAAHPGLTALDPLAPIVIRRNRLRCDRGWDIDLDDGSSNYLIEQNLLLAGGLKLREGFRRIVRNNILVNGGFHPHVWFKDSGDVFEANIVMRAHAPVNIQHWGLRVDGNAFTREADLRQARAAGTDAHSIAADPGFADPTAGDYTVTNAKLLRAIGFQNFPMDDFGVRPARLRALAAQPPLPRPDAAAVEVALEAPRTLANGLTVKTVQTLGEQSAAGLGRPAGVLVLAVQPGSAAERAGYRARDVIVATASGSAIDDVAALAALTTPGEWVLVRNQARLRLPSP</sequence>
<evidence type="ECO:0000313" key="2">
    <source>
        <dbReference type="EMBL" id="MCE4536934.1"/>
    </source>
</evidence>
<proteinExistence type="predicted"/>
<protein>
    <recommendedName>
        <fullName evidence="4">Right handed beta helix region</fullName>
    </recommendedName>
</protein>